<name>A0ABW4FWD2_9PSEU</name>
<keyword evidence="3" id="KW-1185">Reference proteome</keyword>
<reference evidence="3" key="1">
    <citation type="journal article" date="2019" name="Int. J. Syst. Evol. Microbiol.">
        <title>The Global Catalogue of Microorganisms (GCM) 10K type strain sequencing project: providing services to taxonomists for standard genome sequencing and annotation.</title>
        <authorList>
            <consortium name="The Broad Institute Genomics Platform"/>
            <consortium name="The Broad Institute Genome Sequencing Center for Infectious Disease"/>
            <person name="Wu L."/>
            <person name="Ma J."/>
        </authorList>
    </citation>
    <scope>NUCLEOTIDE SEQUENCE [LARGE SCALE GENOMIC DNA]</scope>
    <source>
        <strain evidence="3">JCM 12165</strain>
    </source>
</reference>
<dbReference type="Proteomes" id="UP001597145">
    <property type="component" value="Unassembled WGS sequence"/>
</dbReference>
<dbReference type="PANTHER" id="PTHR43441:SF3">
    <property type="entry name" value="ACETYLTRANSFERASE"/>
    <property type="match status" value="1"/>
</dbReference>
<gene>
    <name evidence="2" type="ORF">ACFSCY_34090</name>
</gene>
<dbReference type="SUPFAM" id="SSF55729">
    <property type="entry name" value="Acyl-CoA N-acyltransferases (Nat)"/>
    <property type="match status" value="1"/>
</dbReference>
<dbReference type="EMBL" id="JBHUCP010000034">
    <property type="protein sequence ID" value="MFD1534463.1"/>
    <property type="molecule type" value="Genomic_DNA"/>
</dbReference>
<dbReference type="Gene3D" id="3.40.630.30">
    <property type="match status" value="1"/>
</dbReference>
<organism evidence="2 3">
    <name type="scientific">Pseudonocardia aurantiaca</name>
    <dbReference type="NCBI Taxonomy" id="75290"/>
    <lineage>
        <taxon>Bacteria</taxon>
        <taxon>Bacillati</taxon>
        <taxon>Actinomycetota</taxon>
        <taxon>Actinomycetes</taxon>
        <taxon>Pseudonocardiales</taxon>
        <taxon>Pseudonocardiaceae</taxon>
        <taxon>Pseudonocardia</taxon>
    </lineage>
</organism>
<dbReference type="InterPro" id="IPR051908">
    <property type="entry name" value="Ribosomal_N-acetyltransferase"/>
</dbReference>
<dbReference type="InterPro" id="IPR000182">
    <property type="entry name" value="GNAT_dom"/>
</dbReference>
<evidence type="ECO:0000259" key="1">
    <source>
        <dbReference type="PROSITE" id="PS51186"/>
    </source>
</evidence>
<feature type="domain" description="N-acetyltransferase" evidence="1">
    <location>
        <begin position="31"/>
        <end position="183"/>
    </location>
</feature>
<dbReference type="InterPro" id="IPR016181">
    <property type="entry name" value="Acyl_CoA_acyltransferase"/>
</dbReference>
<keyword evidence="2" id="KW-0012">Acyltransferase</keyword>
<evidence type="ECO:0000313" key="3">
    <source>
        <dbReference type="Proteomes" id="UP001597145"/>
    </source>
</evidence>
<dbReference type="RefSeq" id="WP_343984009.1">
    <property type="nucleotide sequence ID" value="NZ_BAAAJG010000017.1"/>
</dbReference>
<dbReference type="PROSITE" id="PS51186">
    <property type="entry name" value="GNAT"/>
    <property type="match status" value="1"/>
</dbReference>
<dbReference type="PANTHER" id="PTHR43441">
    <property type="entry name" value="RIBOSOMAL-PROTEIN-SERINE ACETYLTRANSFERASE"/>
    <property type="match status" value="1"/>
</dbReference>
<accession>A0ABW4FWD2</accession>
<keyword evidence="2" id="KW-0808">Transferase</keyword>
<dbReference type="EC" id="2.3.-.-" evidence="2"/>
<comment type="caution">
    <text evidence="2">The sequence shown here is derived from an EMBL/GenBank/DDBJ whole genome shotgun (WGS) entry which is preliminary data.</text>
</comment>
<dbReference type="Pfam" id="PF13302">
    <property type="entry name" value="Acetyltransf_3"/>
    <property type="match status" value="1"/>
</dbReference>
<proteinExistence type="predicted"/>
<sequence length="188" mass="20490">MRHDRDVLNAADELSAGPVRLRRWRAADADALYRAVRESIEHLAPWMPWAAQGYSTSDAETYIAGTDERWGTDHDYAIIAQVDTVVGGCSMMARIGPGGFEIGYWVHPGHTRRGYATGAAAALAEEAFRIGADRVEIVHDAANVASGAIPRRLGFTEVDRRPPQEELTAGEVGLDVVWRLRAPASPVV</sequence>
<evidence type="ECO:0000313" key="2">
    <source>
        <dbReference type="EMBL" id="MFD1534463.1"/>
    </source>
</evidence>
<protein>
    <submittedName>
        <fullName evidence="2">GNAT family N-acetyltransferase</fullName>
        <ecNumber evidence="2">2.3.-.-</ecNumber>
    </submittedName>
</protein>
<dbReference type="GO" id="GO:0016746">
    <property type="term" value="F:acyltransferase activity"/>
    <property type="evidence" value="ECO:0007669"/>
    <property type="project" value="UniProtKB-KW"/>
</dbReference>